<dbReference type="PANTHER" id="PTHR34838">
    <property type="entry name" value="OS08G0142100 PROTEIN-RELATED"/>
    <property type="match status" value="1"/>
</dbReference>
<dbReference type="Gramene" id="TraesWEE_scaffold_005703_01G000400.1">
    <property type="protein sequence ID" value="TraesWEE_scaffold_005703_01G000400.1"/>
    <property type="gene ID" value="TraesWEE_scaffold_005703_01G000400"/>
</dbReference>
<evidence type="ECO:0000313" key="2">
    <source>
        <dbReference type="EnsemblPlants" id="TraesCS7A02G485700.1.cds1"/>
    </source>
</evidence>
<organism evidence="2">
    <name type="scientific">Triticum aestivum</name>
    <name type="common">Wheat</name>
    <dbReference type="NCBI Taxonomy" id="4565"/>
    <lineage>
        <taxon>Eukaryota</taxon>
        <taxon>Viridiplantae</taxon>
        <taxon>Streptophyta</taxon>
        <taxon>Embryophyta</taxon>
        <taxon>Tracheophyta</taxon>
        <taxon>Spermatophyta</taxon>
        <taxon>Magnoliopsida</taxon>
        <taxon>Liliopsida</taxon>
        <taxon>Poales</taxon>
        <taxon>Poaceae</taxon>
        <taxon>BOP clade</taxon>
        <taxon>Pooideae</taxon>
        <taxon>Triticodae</taxon>
        <taxon>Triticeae</taxon>
        <taxon>Triticinae</taxon>
        <taxon>Triticum</taxon>
    </lineage>
</organism>
<dbReference type="Gramene" id="TraesCLE_scaffold_003955_01G000500.1">
    <property type="protein sequence ID" value="TraesCLE_scaffold_003955_01G000500.1"/>
    <property type="gene ID" value="TraesCLE_scaffold_003955_01G000500"/>
</dbReference>
<dbReference type="Gramene" id="TraesPARA_EIv1.0_2341870.1">
    <property type="protein sequence ID" value="TraesPARA_EIv1.0_2341870.1.CDS1"/>
    <property type="gene ID" value="TraesPARA_EIv1.0_2341870"/>
</dbReference>
<dbReference type="OrthoDB" id="610439at2759"/>
<dbReference type="SMR" id="A0A3B6RR17"/>
<dbReference type="PANTHER" id="PTHR34838:SF7">
    <property type="entry name" value="PECTINESTERASE INHIBITOR DOMAIN-CONTAINING PROTEIN"/>
    <property type="match status" value="1"/>
</dbReference>
<dbReference type="Gramene" id="TraesCS7A02G485700.1">
    <property type="protein sequence ID" value="TraesCS7A02G485700.1.cds1"/>
    <property type="gene ID" value="TraesCS7A02G485700"/>
</dbReference>
<name>A0A3B6RR17_WHEAT</name>
<reference evidence="2" key="1">
    <citation type="submission" date="2018-08" db="EMBL/GenBank/DDBJ databases">
        <authorList>
            <person name="Rossello M."/>
        </authorList>
    </citation>
    <scope>NUCLEOTIDE SEQUENCE [LARGE SCALE GENOMIC DNA]</scope>
    <source>
        <strain evidence="2">cv. Chinese Spring</strain>
    </source>
</reference>
<evidence type="ECO:0000256" key="1">
    <source>
        <dbReference type="SAM" id="SignalP"/>
    </source>
</evidence>
<feature type="signal peptide" evidence="1">
    <location>
        <begin position="1"/>
        <end position="23"/>
    </location>
</feature>
<feature type="chain" id="PRO_5043180243" description="Pectinesterase inhibitor domain-containing protein" evidence="1">
    <location>
        <begin position="24"/>
        <end position="192"/>
    </location>
</feature>
<dbReference type="AlphaFoldDB" id="A0A3B6RR17"/>
<sequence length="192" mass="20796">MAMAKIILLLLVLVPIRIRMAAALIDCPDVPSLGAGAACQKACGTKLMYDLCIRMMREGDVDMSPSHTERATAYAILAAHSTAISFDNTTIAMSDQLSQNSSLSSKQRVAYEGCMDDYAPADSSIDTIEEETLPSCHFTFLAAEYTRVITNVEKCRDRLLSPTLVKSPLYPMVLADLNKAVVANMLGKLLGT</sequence>
<proteinExistence type="predicted"/>
<reference evidence="2" key="2">
    <citation type="submission" date="2018-10" db="UniProtKB">
        <authorList>
            <consortium name="EnsemblPlants"/>
        </authorList>
    </citation>
    <scope>IDENTIFICATION</scope>
</reference>
<dbReference type="Gramene" id="TraesCS7A03G1176700.1">
    <property type="protein sequence ID" value="TraesCS7A03G1176700.1.CDS1"/>
    <property type="gene ID" value="TraesCS7A03G1176700"/>
</dbReference>
<dbReference type="InterPro" id="IPR035513">
    <property type="entry name" value="Invertase/methylesterase_inhib"/>
</dbReference>
<accession>A0A3B6RR17</accession>
<dbReference type="OMA" id="GDEATTC"/>
<dbReference type="Gramene" id="TraesCAD_scaffold_003331_01G000800.1">
    <property type="protein sequence ID" value="TraesCAD_scaffold_003331_01G000800.1"/>
    <property type="gene ID" value="TraesCAD_scaffold_003331_01G000800"/>
</dbReference>
<keyword evidence="1" id="KW-0732">Signal</keyword>
<dbReference type="EnsemblPlants" id="TraesCS7A02G485700.1">
    <property type="protein sequence ID" value="TraesCS7A02G485700.1.cds1"/>
    <property type="gene ID" value="TraesCS7A02G485700"/>
</dbReference>
<evidence type="ECO:0008006" key="4">
    <source>
        <dbReference type="Google" id="ProtNLM"/>
    </source>
</evidence>
<dbReference type="SUPFAM" id="SSF101148">
    <property type="entry name" value="Plant invertase/pectin methylesterase inhibitor"/>
    <property type="match status" value="1"/>
</dbReference>
<keyword evidence="3" id="KW-1185">Reference proteome</keyword>
<dbReference type="Gene3D" id="1.20.140.40">
    <property type="entry name" value="Invertase/pectin methylesterase inhibitor family protein"/>
    <property type="match status" value="1"/>
</dbReference>
<dbReference type="Proteomes" id="UP000019116">
    <property type="component" value="Chromosome 7A"/>
</dbReference>
<evidence type="ECO:0000313" key="3">
    <source>
        <dbReference type="Proteomes" id="UP000019116"/>
    </source>
</evidence>
<protein>
    <recommendedName>
        <fullName evidence="4">Pectinesterase inhibitor domain-containing protein</fullName>
    </recommendedName>
</protein>